<evidence type="ECO:0000256" key="3">
    <source>
        <dbReference type="ARBA" id="ARBA00022679"/>
    </source>
</evidence>
<dbReference type="GO" id="GO:0008168">
    <property type="term" value="F:methyltransferase activity"/>
    <property type="evidence" value="ECO:0007669"/>
    <property type="project" value="UniProtKB-KW"/>
</dbReference>
<keyword evidence="3" id="KW-0808">Transferase</keyword>
<dbReference type="Proteomes" id="UP001165653">
    <property type="component" value="Unassembled WGS sequence"/>
</dbReference>
<dbReference type="PROSITE" id="PS51585">
    <property type="entry name" value="SAM_MT_TPMT"/>
    <property type="match status" value="1"/>
</dbReference>
<comment type="caution">
    <text evidence="5">The sequence shown here is derived from an EMBL/GenBank/DDBJ whole genome shotgun (WGS) entry which is preliminary data.</text>
</comment>
<reference evidence="5" key="1">
    <citation type="submission" date="2022-10" db="EMBL/GenBank/DDBJ databases">
        <title>Luteolibacter sp. GHJ8, whole genome shotgun sequencing project.</title>
        <authorList>
            <person name="Zhao G."/>
            <person name="Shen L."/>
        </authorList>
    </citation>
    <scope>NUCLEOTIDE SEQUENCE</scope>
    <source>
        <strain evidence="5">GHJ8</strain>
    </source>
</reference>
<gene>
    <name evidence="5" type="ORF">OJ996_01135</name>
</gene>
<dbReference type="SUPFAM" id="SSF53335">
    <property type="entry name" value="S-adenosyl-L-methionine-dependent methyltransferases"/>
    <property type="match status" value="1"/>
</dbReference>
<dbReference type="PANTHER" id="PTHR32183">
    <property type="match status" value="1"/>
</dbReference>
<evidence type="ECO:0000256" key="2">
    <source>
        <dbReference type="ARBA" id="ARBA00022603"/>
    </source>
</evidence>
<dbReference type="EMBL" id="JAPDDR010000001">
    <property type="protein sequence ID" value="MCW1912155.1"/>
    <property type="molecule type" value="Genomic_DNA"/>
</dbReference>
<dbReference type="GO" id="GO:0032259">
    <property type="term" value="P:methylation"/>
    <property type="evidence" value="ECO:0007669"/>
    <property type="project" value="UniProtKB-KW"/>
</dbReference>
<proteinExistence type="predicted"/>
<dbReference type="PANTHER" id="PTHR32183:SF6">
    <property type="entry name" value="CYSTEINE SULFINATE DESULFINASE_CYSTEINE DESULFURASE AND RELATED ENZYMES"/>
    <property type="match status" value="1"/>
</dbReference>
<keyword evidence="4" id="KW-0949">S-adenosyl-L-methionine</keyword>
<evidence type="ECO:0000313" key="5">
    <source>
        <dbReference type="EMBL" id="MCW1912155.1"/>
    </source>
</evidence>
<accession>A0ABT3FYS3</accession>
<dbReference type="InterPro" id="IPR008854">
    <property type="entry name" value="TPMT"/>
</dbReference>
<organism evidence="5 6">
    <name type="scientific">Luteolibacter rhizosphaerae</name>
    <dbReference type="NCBI Taxonomy" id="2989719"/>
    <lineage>
        <taxon>Bacteria</taxon>
        <taxon>Pseudomonadati</taxon>
        <taxon>Verrucomicrobiota</taxon>
        <taxon>Verrucomicrobiia</taxon>
        <taxon>Verrucomicrobiales</taxon>
        <taxon>Verrucomicrobiaceae</taxon>
        <taxon>Luteolibacter</taxon>
    </lineage>
</organism>
<name>A0ABT3FYS3_9BACT</name>
<evidence type="ECO:0000256" key="4">
    <source>
        <dbReference type="ARBA" id="ARBA00022691"/>
    </source>
</evidence>
<keyword evidence="2 5" id="KW-0489">Methyltransferase</keyword>
<evidence type="ECO:0000256" key="1">
    <source>
        <dbReference type="ARBA" id="ARBA00022553"/>
    </source>
</evidence>
<dbReference type="InterPro" id="IPR029063">
    <property type="entry name" value="SAM-dependent_MTases_sf"/>
</dbReference>
<dbReference type="RefSeq" id="WP_264510292.1">
    <property type="nucleotide sequence ID" value="NZ_JAPDDR010000001.1"/>
</dbReference>
<dbReference type="CDD" id="cd02440">
    <property type="entry name" value="AdoMet_MTases"/>
    <property type="match status" value="1"/>
</dbReference>
<sequence length="199" mass="22075">MNRWEELWQSGETPWDKGYAAPPLTEFLERGDTVLHRSRRVLVPGCGGGHDVRELARQGIPATGLDLAETAVAAARNYPPVAGEDYVAGDLFDDSWRAGREFDAVWEHTCFCAIDPSMRPAYARAMAEILKPGGFLVGVFYLTPWDPGEESSGPPFETSREEVKGLLAGNFVLREDFVPTRAYPGREGKEWLAVFERVG</sequence>
<dbReference type="Gene3D" id="3.40.50.150">
    <property type="entry name" value="Vaccinia Virus protein VP39"/>
    <property type="match status" value="1"/>
</dbReference>
<dbReference type="Pfam" id="PF05724">
    <property type="entry name" value="TPMT"/>
    <property type="match status" value="1"/>
</dbReference>
<protein>
    <submittedName>
        <fullName evidence="5">TPMT family class I SAM-dependent methyltransferase</fullName>
    </submittedName>
</protein>
<keyword evidence="1" id="KW-0597">Phosphoprotein</keyword>
<keyword evidence="6" id="KW-1185">Reference proteome</keyword>
<evidence type="ECO:0000313" key="6">
    <source>
        <dbReference type="Proteomes" id="UP001165653"/>
    </source>
</evidence>